<organism evidence="1">
    <name type="scientific">viral metagenome</name>
    <dbReference type="NCBI Taxonomy" id="1070528"/>
    <lineage>
        <taxon>unclassified sequences</taxon>
        <taxon>metagenomes</taxon>
        <taxon>organismal metagenomes</taxon>
    </lineage>
</organism>
<accession>A0A6C0J2N7</accession>
<sequence>MFIYESLLLLFKEIELTPHHKSPPPRAQSVLCVAHEVAMLYGEVWMNIVICLKK</sequence>
<evidence type="ECO:0000313" key="1">
    <source>
        <dbReference type="EMBL" id="QHT98217.1"/>
    </source>
</evidence>
<reference evidence="1" key="1">
    <citation type="journal article" date="2020" name="Nature">
        <title>Giant virus diversity and host interactions through global metagenomics.</title>
        <authorList>
            <person name="Schulz F."/>
            <person name="Roux S."/>
            <person name="Paez-Espino D."/>
            <person name="Jungbluth S."/>
            <person name="Walsh D.A."/>
            <person name="Denef V.J."/>
            <person name="McMahon K.D."/>
            <person name="Konstantinidis K.T."/>
            <person name="Eloe-Fadrosh E.A."/>
            <person name="Kyrpides N.C."/>
            <person name="Woyke T."/>
        </authorList>
    </citation>
    <scope>NUCLEOTIDE SEQUENCE</scope>
    <source>
        <strain evidence="1">GVMAG-M-3300025626-8</strain>
    </source>
</reference>
<proteinExistence type="predicted"/>
<protein>
    <submittedName>
        <fullName evidence="1">Uncharacterized protein</fullName>
    </submittedName>
</protein>
<name>A0A6C0J2N7_9ZZZZ</name>
<dbReference type="EMBL" id="MN740290">
    <property type="protein sequence ID" value="QHT98217.1"/>
    <property type="molecule type" value="Genomic_DNA"/>
</dbReference>
<dbReference type="AlphaFoldDB" id="A0A6C0J2N7"/>